<feature type="region of interest" description="Disordered" evidence="1">
    <location>
        <begin position="34"/>
        <end position="53"/>
    </location>
</feature>
<evidence type="ECO:0008006" key="4">
    <source>
        <dbReference type="Google" id="ProtNLM"/>
    </source>
</evidence>
<keyword evidence="3" id="KW-1185">Reference proteome</keyword>
<evidence type="ECO:0000313" key="3">
    <source>
        <dbReference type="Proteomes" id="UP000332515"/>
    </source>
</evidence>
<evidence type="ECO:0000313" key="2">
    <source>
        <dbReference type="EMBL" id="MQT11308.1"/>
    </source>
</evidence>
<proteinExistence type="predicted"/>
<dbReference type="RefSeq" id="WP_153477834.1">
    <property type="nucleotide sequence ID" value="NZ_VWNA01000001.1"/>
</dbReference>
<dbReference type="InterPro" id="IPR025528">
    <property type="entry name" value="BrnA_antitoxin"/>
</dbReference>
<dbReference type="Pfam" id="PF14384">
    <property type="entry name" value="BrnA_antitoxin"/>
    <property type="match status" value="1"/>
</dbReference>
<accession>A0A6A7XY76</accession>
<feature type="compositionally biased region" description="Basic and acidic residues" evidence="1">
    <location>
        <begin position="41"/>
        <end position="51"/>
    </location>
</feature>
<dbReference type="AlphaFoldDB" id="A0A6A7XY76"/>
<dbReference type="EMBL" id="VWNA01000001">
    <property type="protein sequence ID" value="MQT11308.1"/>
    <property type="molecule type" value="Genomic_DNA"/>
</dbReference>
<reference evidence="2 3" key="1">
    <citation type="submission" date="2019-09" db="EMBL/GenBank/DDBJ databases">
        <title>Segnochrobactrum spirostomi gen. nov., sp. nov., isolated from the ciliate Spirostomum cf. yagiui and description of a novel family, Segnochrobactraceae fam. nov. within the order Rhizobiales of the class Alphaproteobacteria.</title>
        <authorList>
            <person name="Akter S."/>
            <person name="Shazib S.U.A."/>
            <person name="Shin M.K."/>
        </authorList>
    </citation>
    <scope>NUCLEOTIDE SEQUENCE [LARGE SCALE GENOMIC DNA]</scope>
    <source>
        <strain evidence="2 3">Sp-1</strain>
    </source>
</reference>
<name>A0A6A7XY76_9HYPH</name>
<sequence>MSKAKSEGLARARAIALSSLAEISDEEDAALTAAALSDADNPPRGDQDPRLLRPATEVAPELVAAWRGRATEWIELELDRDVLEKFRATGPGWQQRLNDVLRRAVG</sequence>
<dbReference type="Proteomes" id="UP000332515">
    <property type="component" value="Unassembled WGS sequence"/>
</dbReference>
<gene>
    <name evidence="2" type="ORF">F0357_01195</name>
</gene>
<evidence type="ECO:0000256" key="1">
    <source>
        <dbReference type="SAM" id="MobiDB-lite"/>
    </source>
</evidence>
<comment type="caution">
    <text evidence="2">The sequence shown here is derived from an EMBL/GenBank/DDBJ whole genome shotgun (WGS) entry which is preliminary data.</text>
</comment>
<protein>
    <recommendedName>
        <fullName evidence="4">BrnA antitoxin family protein</fullName>
    </recommendedName>
</protein>
<organism evidence="2 3">
    <name type="scientific">Segnochrobactrum spirostomi</name>
    <dbReference type="NCBI Taxonomy" id="2608987"/>
    <lineage>
        <taxon>Bacteria</taxon>
        <taxon>Pseudomonadati</taxon>
        <taxon>Pseudomonadota</taxon>
        <taxon>Alphaproteobacteria</taxon>
        <taxon>Hyphomicrobiales</taxon>
        <taxon>Segnochrobactraceae</taxon>
        <taxon>Segnochrobactrum</taxon>
    </lineage>
</organism>